<sequence>MTVQPHLPRRALAPLLTGTLALALTQPHSQAQANPVSPLHPANYLARGTVAQRSVATMPVLPNSAQMANYLKNLHSTYVTDQFKGKLPLSGNVFAYNIPIHTVNSKDPNQNYEWFYSFDHRVKYQSDEYKKLMGAETPVRIPLPKNFQIPAGGDRSIAVYDLGTGLWRSFFLVQKTTEGEHKGRWHYSSGGYIKDARALAGSGHSLQLTGGSSSVVGMASELTQIGIDEVLAGRINHAVSFTLPNARSGYSWPARQGDGNLTDPLAPYEGQWFRINPAVNLDSLGLRPLTLMIAKALQKYGGYGSDRNIWCMAANYEYDTSQTEATQGNSRWYTQVQAKYGQAPENLHDFPFQHLQFAPKDWKGGL</sequence>
<dbReference type="RefSeq" id="WP_345444914.1">
    <property type="nucleotide sequence ID" value="NZ_BAABKP010000001.1"/>
</dbReference>
<dbReference type="EMBL" id="BAABKP010000001">
    <property type="protein sequence ID" value="GAA4791956.1"/>
    <property type="molecule type" value="Genomic_DNA"/>
</dbReference>
<keyword evidence="1" id="KW-0732">Signal</keyword>
<dbReference type="Proteomes" id="UP001500187">
    <property type="component" value="Unassembled WGS sequence"/>
</dbReference>
<reference evidence="3" key="1">
    <citation type="journal article" date="2019" name="Int. J. Syst. Evol. Microbiol.">
        <title>The Global Catalogue of Microorganisms (GCM) 10K type strain sequencing project: providing services to taxonomists for standard genome sequencing and annotation.</title>
        <authorList>
            <consortium name="The Broad Institute Genomics Platform"/>
            <consortium name="The Broad Institute Genome Sequencing Center for Infectious Disease"/>
            <person name="Wu L."/>
            <person name="Ma J."/>
        </authorList>
    </citation>
    <scope>NUCLEOTIDE SEQUENCE [LARGE SCALE GENOMIC DNA]</scope>
    <source>
        <strain evidence="3">JCM 18541</strain>
    </source>
</reference>
<keyword evidence="3" id="KW-1185">Reference proteome</keyword>
<comment type="caution">
    <text evidence="2">The sequence shown here is derived from an EMBL/GenBank/DDBJ whole genome shotgun (WGS) entry which is preliminary data.</text>
</comment>
<evidence type="ECO:0000313" key="2">
    <source>
        <dbReference type="EMBL" id="GAA4791956.1"/>
    </source>
</evidence>
<accession>A0ABP9BBQ0</accession>
<evidence type="ECO:0000256" key="1">
    <source>
        <dbReference type="SAM" id="SignalP"/>
    </source>
</evidence>
<name>A0ABP9BBQ0_9MICC</name>
<feature type="signal peptide" evidence="1">
    <location>
        <begin position="1"/>
        <end position="33"/>
    </location>
</feature>
<organism evidence="2 3">
    <name type="scientific">Rothia endophytica</name>
    <dbReference type="NCBI Taxonomy" id="1324766"/>
    <lineage>
        <taxon>Bacteria</taxon>
        <taxon>Bacillati</taxon>
        <taxon>Actinomycetota</taxon>
        <taxon>Actinomycetes</taxon>
        <taxon>Micrococcales</taxon>
        <taxon>Micrococcaceae</taxon>
        <taxon>Rothia</taxon>
    </lineage>
</organism>
<protein>
    <submittedName>
        <fullName evidence="2">Uncharacterized protein</fullName>
    </submittedName>
</protein>
<gene>
    <name evidence="2" type="ORF">GCM10023352_07850</name>
</gene>
<evidence type="ECO:0000313" key="3">
    <source>
        <dbReference type="Proteomes" id="UP001500187"/>
    </source>
</evidence>
<proteinExistence type="predicted"/>
<feature type="chain" id="PRO_5046535168" evidence="1">
    <location>
        <begin position="34"/>
        <end position="366"/>
    </location>
</feature>